<organism evidence="2 3">
    <name type="scientific">Lasiosphaeria hispida</name>
    <dbReference type="NCBI Taxonomy" id="260671"/>
    <lineage>
        <taxon>Eukaryota</taxon>
        <taxon>Fungi</taxon>
        <taxon>Dikarya</taxon>
        <taxon>Ascomycota</taxon>
        <taxon>Pezizomycotina</taxon>
        <taxon>Sordariomycetes</taxon>
        <taxon>Sordariomycetidae</taxon>
        <taxon>Sordariales</taxon>
        <taxon>Lasiosphaeriaceae</taxon>
        <taxon>Lasiosphaeria</taxon>
    </lineage>
</organism>
<evidence type="ECO:0008006" key="4">
    <source>
        <dbReference type="Google" id="ProtNLM"/>
    </source>
</evidence>
<dbReference type="EMBL" id="JAUIQD010000002">
    <property type="protein sequence ID" value="KAK3359135.1"/>
    <property type="molecule type" value="Genomic_DNA"/>
</dbReference>
<gene>
    <name evidence="2" type="ORF">B0T25DRAFT_87582</name>
</gene>
<dbReference type="AlphaFoldDB" id="A0AAJ0MHD8"/>
<comment type="caution">
    <text evidence="2">The sequence shown here is derived from an EMBL/GenBank/DDBJ whole genome shotgun (WGS) entry which is preliminary data.</text>
</comment>
<evidence type="ECO:0000313" key="2">
    <source>
        <dbReference type="EMBL" id="KAK3359135.1"/>
    </source>
</evidence>
<keyword evidence="3" id="KW-1185">Reference proteome</keyword>
<feature type="chain" id="PRO_5042608635" description="Ubiquitin 3 binding protein But2 C-terminal domain-containing protein" evidence="1">
    <location>
        <begin position="19"/>
        <end position="164"/>
    </location>
</feature>
<feature type="signal peptide" evidence="1">
    <location>
        <begin position="1"/>
        <end position="18"/>
    </location>
</feature>
<keyword evidence="1" id="KW-0732">Signal</keyword>
<evidence type="ECO:0000256" key="1">
    <source>
        <dbReference type="SAM" id="SignalP"/>
    </source>
</evidence>
<evidence type="ECO:0000313" key="3">
    <source>
        <dbReference type="Proteomes" id="UP001275084"/>
    </source>
</evidence>
<sequence length="164" mass="16939">MHFTTLLLTAFASTLAYAAPAASNDDGSALDKRWPCKTAWPLGVSQIDISKKSGQASTQQWLTFAPPASAVGACSLVATFPANYPINNQGNAQVNVYDGGAGPAPGALVGTITFASETWGPKLNTINSFACRPQVDFRLEMAGAEGSTSFAEGNGAGIALTYDC</sequence>
<protein>
    <recommendedName>
        <fullName evidence="4">Ubiquitin 3 binding protein But2 C-terminal domain-containing protein</fullName>
    </recommendedName>
</protein>
<proteinExistence type="predicted"/>
<reference evidence="2" key="1">
    <citation type="journal article" date="2023" name="Mol. Phylogenet. Evol.">
        <title>Genome-scale phylogeny and comparative genomics of the fungal order Sordariales.</title>
        <authorList>
            <person name="Hensen N."/>
            <person name="Bonometti L."/>
            <person name="Westerberg I."/>
            <person name="Brannstrom I.O."/>
            <person name="Guillou S."/>
            <person name="Cros-Aarteil S."/>
            <person name="Calhoun S."/>
            <person name="Haridas S."/>
            <person name="Kuo A."/>
            <person name="Mondo S."/>
            <person name="Pangilinan J."/>
            <person name="Riley R."/>
            <person name="LaButti K."/>
            <person name="Andreopoulos B."/>
            <person name="Lipzen A."/>
            <person name="Chen C."/>
            <person name="Yan M."/>
            <person name="Daum C."/>
            <person name="Ng V."/>
            <person name="Clum A."/>
            <person name="Steindorff A."/>
            <person name="Ohm R.A."/>
            <person name="Martin F."/>
            <person name="Silar P."/>
            <person name="Natvig D.O."/>
            <person name="Lalanne C."/>
            <person name="Gautier V."/>
            <person name="Ament-Velasquez S.L."/>
            <person name="Kruys A."/>
            <person name="Hutchinson M.I."/>
            <person name="Powell A.J."/>
            <person name="Barry K."/>
            <person name="Miller A.N."/>
            <person name="Grigoriev I.V."/>
            <person name="Debuchy R."/>
            <person name="Gladieux P."/>
            <person name="Hiltunen Thoren M."/>
            <person name="Johannesson H."/>
        </authorList>
    </citation>
    <scope>NUCLEOTIDE SEQUENCE</scope>
    <source>
        <strain evidence="2">CBS 955.72</strain>
    </source>
</reference>
<reference evidence="2" key="2">
    <citation type="submission" date="2023-06" db="EMBL/GenBank/DDBJ databases">
        <authorList>
            <consortium name="Lawrence Berkeley National Laboratory"/>
            <person name="Haridas S."/>
            <person name="Hensen N."/>
            <person name="Bonometti L."/>
            <person name="Westerberg I."/>
            <person name="Brannstrom I.O."/>
            <person name="Guillou S."/>
            <person name="Cros-Aarteil S."/>
            <person name="Calhoun S."/>
            <person name="Kuo A."/>
            <person name="Mondo S."/>
            <person name="Pangilinan J."/>
            <person name="Riley R."/>
            <person name="Labutti K."/>
            <person name="Andreopoulos B."/>
            <person name="Lipzen A."/>
            <person name="Chen C."/>
            <person name="Yanf M."/>
            <person name="Daum C."/>
            <person name="Ng V."/>
            <person name="Clum A."/>
            <person name="Steindorff A."/>
            <person name="Ohm R."/>
            <person name="Martin F."/>
            <person name="Silar P."/>
            <person name="Natvig D."/>
            <person name="Lalanne C."/>
            <person name="Gautier V."/>
            <person name="Ament-Velasquez S.L."/>
            <person name="Kruys A."/>
            <person name="Hutchinson M.I."/>
            <person name="Powell A.J."/>
            <person name="Barry K."/>
            <person name="Miller A.N."/>
            <person name="Grigoriev I.V."/>
            <person name="Debuchy R."/>
            <person name="Gladieux P."/>
            <person name="Thoren M.H."/>
            <person name="Johannesson H."/>
        </authorList>
    </citation>
    <scope>NUCLEOTIDE SEQUENCE</scope>
    <source>
        <strain evidence="2">CBS 955.72</strain>
    </source>
</reference>
<name>A0AAJ0MHD8_9PEZI</name>
<accession>A0AAJ0MHD8</accession>
<dbReference type="Proteomes" id="UP001275084">
    <property type="component" value="Unassembled WGS sequence"/>
</dbReference>